<accession>A0A367LCC7</accession>
<evidence type="ECO:0000256" key="2">
    <source>
        <dbReference type="SAM" id="SignalP"/>
    </source>
</evidence>
<reference evidence="3 4" key="1">
    <citation type="journal article" date="2015" name="BMC Genomics">
        <title>Insights from the genome of Ophiocordyceps polyrhachis-furcata to pathogenicity and host specificity in insect fungi.</title>
        <authorList>
            <person name="Wichadakul D."/>
            <person name="Kobmoo N."/>
            <person name="Ingsriswang S."/>
            <person name="Tangphatsornruang S."/>
            <person name="Chantasingh D."/>
            <person name="Luangsa-ard J.J."/>
            <person name="Eurwilaichitr L."/>
        </authorList>
    </citation>
    <scope>NUCLEOTIDE SEQUENCE [LARGE SCALE GENOMIC DNA]</scope>
    <source>
        <strain evidence="3 4">BCC 54312</strain>
    </source>
</reference>
<feature type="signal peptide" evidence="2">
    <location>
        <begin position="1"/>
        <end position="17"/>
    </location>
</feature>
<comment type="caution">
    <text evidence="3">The sequence shown here is derived from an EMBL/GenBank/DDBJ whole genome shotgun (WGS) entry which is preliminary data.</text>
</comment>
<dbReference type="Proteomes" id="UP000253664">
    <property type="component" value="Unassembled WGS sequence"/>
</dbReference>
<organism evidence="3 4">
    <name type="scientific">Ophiocordyceps polyrhachis-furcata BCC 54312</name>
    <dbReference type="NCBI Taxonomy" id="1330021"/>
    <lineage>
        <taxon>Eukaryota</taxon>
        <taxon>Fungi</taxon>
        <taxon>Dikarya</taxon>
        <taxon>Ascomycota</taxon>
        <taxon>Pezizomycotina</taxon>
        <taxon>Sordariomycetes</taxon>
        <taxon>Hypocreomycetidae</taxon>
        <taxon>Hypocreales</taxon>
        <taxon>Ophiocordycipitaceae</taxon>
        <taxon>Ophiocordyceps</taxon>
    </lineage>
</organism>
<gene>
    <name evidence="3" type="ORF">L249_0086</name>
</gene>
<dbReference type="AlphaFoldDB" id="A0A367LCC7"/>
<name>A0A367LCC7_9HYPO</name>
<feature type="chain" id="PRO_5017074297" description="Secreted protein" evidence="2">
    <location>
        <begin position="18"/>
        <end position="82"/>
    </location>
</feature>
<keyword evidence="4" id="KW-1185">Reference proteome</keyword>
<sequence length="82" mass="8387">MKFTLVSLFALVAMVMANPLPGSGLVVRQEQEQNANELDEGSQEPQVNPEDIADAVPVEEAAMSDGGGEVTAYNAAGPGAAA</sequence>
<proteinExistence type="predicted"/>
<evidence type="ECO:0000313" key="3">
    <source>
        <dbReference type="EMBL" id="RCI12083.1"/>
    </source>
</evidence>
<dbReference type="EMBL" id="LKCN02000007">
    <property type="protein sequence ID" value="RCI12083.1"/>
    <property type="molecule type" value="Genomic_DNA"/>
</dbReference>
<evidence type="ECO:0000256" key="1">
    <source>
        <dbReference type="SAM" id="MobiDB-lite"/>
    </source>
</evidence>
<evidence type="ECO:0000313" key="4">
    <source>
        <dbReference type="Proteomes" id="UP000253664"/>
    </source>
</evidence>
<protein>
    <recommendedName>
        <fullName evidence="5">Secreted protein</fullName>
    </recommendedName>
</protein>
<evidence type="ECO:0008006" key="5">
    <source>
        <dbReference type="Google" id="ProtNLM"/>
    </source>
</evidence>
<feature type="region of interest" description="Disordered" evidence="1">
    <location>
        <begin position="31"/>
        <end position="52"/>
    </location>
</feature>
<keyword evidence="2" id="KW-0732">Signal</keyword>